<reference evidence="1" key="1">
    <citation type="journal article" date="2014" name="Int. J. Syst. Evol. Microbiol.">
        <title>Complete genome sequence of Corynebacterium casei LMG S-19264T (=DSM 44701T), isolated from a smear-ripened cheese.</title>
        <authorList>
            <consortium name="US DOE Joint Genome Institute (JGI-PGF)"/>
            <person name="Walter F."/>
            <person name="Albersmeier A."/>
            <person name="Kalinowski J."/>
            <person name="Ruckert C."/>
        </authorList>
    </citation>
    <scope>NUCLEOTIDE SEQUENCE</scope>
    <source>
        <strain evidence="1">CGMCC 1.12997</strain>
    </source>
</reference>
<protein>
    <submittedName>
        <fullName evidence="1">Uncharacterized protein</fullName>
    </submittedName>
</protein>
<dbReference type="AlphaFoldDB" id="A0A917H700"/>
<dbReference type="Proteomes" id="UP000647241">
    <property type="component" value="Unassembled WGS sequence"/>
</dbReference>
<reference evidence="1" key="2">
    <citation type="submission" date="2020-09" db="EMBL/GenBank/DDBJ databases">
        <authorList>
            <person name="Sun Q."/>
            <person name="Zhou Y."/>
        </authorList>
    </citation>
    <scope>NUCLEOTIDE SEQUENCE</scope>
    <source>
        <strain evidence="1">CGMCC 1.12997</strain>
    </source>
</reference>
<dbReference type="EMBL" id="BMGT01000001">
    <property type="protein sequence ID" value="GGG69536.1"/>
    <property type="molecule type" value="Genomic_DNA"/>
</dbReference>
<comment type="caution">
    <text evidence="1">The sequence shown here is derived from an EMBL/GenBank/DDBJ whole genome shotgun (WGS) entry which is preliminary data.</text>
</comment>
<name>A0A917H700_9BACT</name>
<accession>A0A917H700</accession>
<gene>
    <name evidence="1" type="ORF">GCM10011585_09500</name>
</gene>
<proteinExistence type="predicted"/>
<evidence type="ECO:0000313" key="1">
    <source>
        <dbReference type="EMBL" id="GGG69536.1"/>
    </source>
</evidence>
<sequence>MGVFNAVEREKKAMLPFFFGRQKVFDAEKLTLSDDSQHALVRIGTGEAGELLPRFERDADARSAAELDKALEAFVAALAGDAYVVKLARTGTDGLLDWMKTVQNFHKFKYRRLVAIFRNAGVQRCPMYERFLYSNGHLKDPIFVLGALARISY</sequence>
<keyword evidence="2" id="KW-1185">Reference proteome</keyword>
<evidence type="ECO:0000313" key="2">
    <source>
        <dbReference type="Proteomes" id="UP000647241"/>
    </source>
</evidence>
<organism evidence="1 2">
    <name type="scientific">Edaphobacter dinghuensis</name>
    <dbReference type="NCBI Taxonomy" id="1560005"/>
    <lineage>
        <taxon>Bacteria</taxon>
        <taxon>Pseudomonadati</taxon>
        <taxon>Acidobacteriota</taxon>
        <taxon>Terriglobia</taxon>
        <taxon>Terriglobales</taxon>
        <taxon>Acidobacteriaceae</taxon>
        <taxon>Edaphobacter</taxon>
    </lineage>
</organism>